<proteinExistence type="predicted"/>
<dbReference type="EMBL" id="JADFTS010000003">
    <property type="protein sequence ID" value="KAF9612792.1"/>
    <property type="molecule type" value="Genomic_DNA"/>
</dbReference>
<dbReference type="Gene3D" id="1.20.1270.10">
    <property type="match status" value="1"/>
</dbReference>
<dbReference type="GO" id="GO:0046983">
    <property type="term" value="F:protein dimerization activity"/>
    <property type="evidence" value="ECO:0007669"/>
    <property type="project" value="InterPro"/>
</dbReference>
<sequence>MKCTCPSKSEKNELRYEKQRLKAEKEKLEQQVKAMSSQPSFMPYPSAIPTAFAPQAQAPGNKAIPFIGYLELPCGNSCHRQRHLRADKEHPLFDFAPFDDTRSIYLTVHTPTLQEIQVHITQVQKLNSADYHWLANIVFLVYVLPSRMLSGPISHWVIKMQDAPEVFNLIISSCDTTSNNIKWSFNIASPKCRADEMRKSKHSRRIEVPVHETVYSGMTKAQVLEAHDKELRLVQQDQIMERTKDKKNALEAYVYDMRNKKSLCMVQFTLSGKFSADCCCRDEKLP</sequence>
<dbReference type="InterPro" id="IPR044818">
    <property type="entry name" value="ILR3-like"/>
</dbReference>
<dbReference type="PANTHER" id="PTHR46133:SF28">
    <property type="entry name" value="BHLH TRANSCRIPTION FACTOR"/>
    <property type="match status" value="1"/>
</dbReference>
<dbReference type="OrthoDB" id="1746647at2759"/>
<protein>
    <submittedName>
        <fullName evidence="2">Uncharacterized protein</fullName>
    </submittedName>
</protein>
<dbReference type="SUPFAM" id="SSF100934">
    <property type="entry name" value="Heat shock protein 70kD (HSP70), C-terminal subdomain"/>
    <property type="match status" value="1"/>
</dbReference>
<dbReference type="AlphaFoldDB" id="A0A835IAJ9"/>
<dbReference type="Proteomes" id="UP000631114">
    <property type="component" value="Unassembled WGS sequence"/>
</dbReference>
<evidence type="ECO:0000256" key="1">
    <source>
        <dbReference type="SAM" id="Coils"/>
    </source>
</evidence>
<dbReference type="InterPro" id="IPR029048">
    <property type="entry name" value="HSP70_C_sf"/>
</dbReference>
<keyword evidence="1" id="KW-0175">Coiled coil</keyword>
<dbReference type="GO" id="GO:0006879">
    <property type="term" value="P:intracellular iron ion homeostasis"/>
    <property type="evidence" value="ECO:0007669"/>
    <property type="project" value="InterPro"/>
</dbReference>
<name>A0A835IAJ9_9MAGN</name>
<comment type="caution">
    <text evidence="2">The sequence shown here is derived from an EMBL/GenBank/DDBJ whole genome shotgun (WGS) entry which is preliminary data.</text>
</comment>
<dbReference type="PANTHER" id="PTHR46133">
    <property type="entry name" value="BHLH TRANSCRIPTION FACTOR"/>
    <property type="match status" value="1"/>
</dbReference>
<reference evidence="2 3" key="1">
    <citation type="submission" date="2020-10" db="EMBL/GenBank/DDBJ databases">
        <title>The Coptis chinensis genome and diversification of protoberbering-type alkaloids.</title>
        <authorList>
            <person name="Wang B."/>
            <person name="Shu S."/>
            <person name="Song C."/>
            <person name="Liu Y."/>
        </authorList>
    </citation>
    <scope>NUCLEOTIDE SEQUENCE [LARGE SCALE GENOMIC DNA]</scope>
    <source>
        <strain evidence="2">HL-2020</strain>
        <tissue evidence="2">Leaf</tissue>
    </source>
</reference>
<accession>A0A835IAJ9</accession>
<gene>
    <name evidence="2" type="ORF">IFM89_003802</name>
</gene>
<evidence type="ECO:0000313" key="2">
    <source>
        <dbReference type="EMBL" id="KAF9612792.1"/>
    </source>
</evidence>
<feature type="coiled-coil region" evidence="1">
    <location>
        <begin position="11"/>
        <end position="38"/>
    </location>
</feature>
<evidence type="ECO:0000313" key="3">
    <source>
        <dbReference type="Proteomes" id="UP000631114"/>
    </source>
</evidence>
<dbReference type="GO" id="GO:0003700">
    <property type="term" value="F:DNA-binding transcription factor activity"/>
    <property type="evidence" value="ECO:0007669"/>
    <property type="project" value="InterPro"/>
</dbReference>
<organism evidence="2 3">
    <name type="scientific">Coptis chinensis</name>
    <dbReference type="NCBI Taxonomy" id="261450"/>
    <lineage>
        <taxon>Eukaryota</taxon>
        <taxon>Viridiplantae</taxon>
        <taxon>Streptophyta</taxon>
        <taxon>Embryophyta</taxon>
        <taxon>Tracheophyta</taxon>
        <taxon>Spermatophyta</taxon>
        <taxon>Magnoliopsida</taxon>
        <taxon>Ranunculales</taxon>
        <taxon>Ranunculaceae</taxon>
        <taxon>Coptidoideae</taxon>
        <taxon>Coptis</taxon>
    </lineage>
</organism>
<keyword evidence="3" id="KW-1185">Reference proteome</keyword>